<evidence type="ECO:0000256" key="13">
    <source>
        <dbReference type="ARBA" id="ARBA00023136"/>
    </source>
</evidence>
<dbReference type="GO" id="GO:1990573">
    <property type="term" value="P:potassium ion import across plasma membrane"/>
    <property type="evidence" value="ECO:0007669"/>
    <property type="project" value="TreeGrafter"/>
</dbReference>
<evidence type="ECO:0000256" key="10">
    <source>
        <dbReference type="ARBA" id="ARBA00022989"/>
    </source>
</evidence>
<reference evidence="19 20" key="1">
    <citation type="submission" date="2023-03" db="EMBL/GenBank/DDBJ databases">
        <title>Genome insight into feeding habits of ladybird beetles.</title>
        <authorList>
            <person name="Li H.-S."/>
            <person name="Huang Y.-H."/>
            <person name="Pang H."/>
        </authorList>
    </citation>
    <scope>NUCLEOTIDE SEQUENCE [LARGE SCALE GENOMIC DNA]</scope>
    <source>
        <strain evidence="19">SYSU_2023b</strain>
        <tissue evidence="19">Whole body</tissue>
    </source>
</reference>
<evidence type="ECO:0000256" key="6">
    <source>
        <dbReference type="ARBA" id="ARBA00022607"/>
    </source>
</evidence>
<evidence type="ECO:0000256" key="14">
    <source>
        <dbReference type="ARBA" id="ARBA00023157"/>
    </source>
</evidence>
<evidence type="ECO:0000313" key="19">
    <source>
        <dbReference type="EMBL" id="KAK9869466.1"/>
    </source>
</evidence>
<keyword evidence="3" id="KW-0813">Transport</keyword>
<evidence type="ECO:0000256" key="9">
    <source>
        <dbReference type="ARBA" id="ARBA00022968"/>
    </source>
</evidence>
<evidence type="ECO:0000256" key="15">
    <source>
        <dbReference type="ARBA" id="ARBA00023180"/>
    </source>
</evidence>
<keyword evidence="10 18" id="KW-1133">Transmembrane helix</keyword>
<evidence type="ECO:0000256" key="3">
    <source>
        <dbReference type="ARBA" id="ARBA00022448"/>
    </source>
</evidence>
<dbReference type="EMBL" id="JARQZJ010000001">
    <property type="protein sequence ID" value="KAK9869466.1"/>
    <property type="molecule type" value="Genomic_DNA"/>
</dbReference>
<dbReference type="Pfam" id="PF00287">
    <property type="entry name" value="Na_K-ATPase"/>
    <property type="match status" value="1"/>
</dbReference>
<evidence type="ECO:0000256" key="18">
    <source>
        <dbReference type="SAM" id="Phobius"/>
    </source>
</evidence>
<proteinExistence type="inferred from homology"/>
<evidence type="ECO:0000313" key="20">
    <source>
        <dbReference type="Proteomes" id="UP001431783"/>
    </source>
</evidence>
<evidence type="ECO:0000256" key="7">
    <source>
        <dbReference type="ARBA" id="ARBA00022692"/>
    </source>
</evidence>
<keyword evidence="8" id="KW-0630">Potassium</keyword>
<dbReference type="PANTHER" id="PTHR11523">
    <property type="entry name" value="SODIUM/POTASSIUM-DEPENDENT ATPASE BETA SUBUNIT"/>
    <property type="match status" value="1"/>
</dbReference>
<dbReference type="GO" id="GO:0036376">
    <property type="term" value="P:sodium ion export across plasma membrane"/>
    <property type="evidence" value="ECO:0007669"/>
    <property type="project" value="TreeGrafter"/>
</dbReference>
<comment type="function">
    <text evidence="17">This is the non-catalytic component of the active enzyme, which catalyzes the hydrolysis of ATP coupled with the exchange of Na(+) and K(+) ions across the plasma membrane. The beta subunit regulates, through assembly of alpha/beta heterodimers, the number of sodium pumps transported to the plasma membrane.</text>
</comment>
<comment type="subcellular location">
    <subcellularLocation>
        <location evidence="1">Cell membrane</location>
        <topology evidence="1">Single-pass type II membrane protein</topology>
    </subcellularLocation>
</comment>
<keyword evidence="13 18" id="KW-0472">Membrane</keyword>
<name>A0AAW1TMQ7_9CUCU</name>
<keyword evidence="7 18" id="KW-0812">Transmembrane</keyword>
<gene>
    <name evidence="19" type="ORF">WA026_003221</name>
</gene>
<evidence type="ECO:0000256" key="1">
    <source>
        <dbReference type="ARBA" id="ARBA00004401"/>
    </source>
</evidence>
<comment type="caution">
    <text evidence="19">The sequence shown here is derived from an EMBL/GenBank/DDBJ whole genome shotgun (WGS) entry which is preliminary data.</text>
</comment>
<organism evidence="19 20">
    <name type="scientific">Henosepilachna vigintioctopunctata</name>
    <dbReference type="NCBI Taxonomy" id="420089"/>
    <lineage>
        <taxon>Eukaryota</taxon>
        <taxon>Metazoa</taxon>
        <taxon>Ecdysozoa</taxon>
        <taxon>Arthropoda</taxon>
        <taxon>Hexapoda</taxon>
        <taxon>Insecta</taxon>
        <taxon>Pterygota</taxon>
        <taxon>Neoptera</taxon>
        <taxon>Endopterygota</taxon>
        <taxon>Coleoptera</taxon>
        <taxon>Polyphaga</taxon>
        <taxon>Cucujiformia</taxon>
        <taxon>Coccinelloidea</taxon>
        <taxon>Coccinellidae</taxon>
        <taxon>Epilachninae</taxon>
        <taxon>Epilachnini</taxon>
        <taxon>Henosepilachna</taxon>
    </lineage>
</organism>
<dbReference type="FunFam" id="2.60.40.1660:FF:000004">
    <property type="entry name" value="sodium/potassium-transporting ATPase subunit beta-2"/>
    <property type="match status" value="1"/>
</dbReference>
<keyword evidence="5" id="KW-0633">Potassium transport</keyword>
<keyword evidence="16" id="KW-0739">Sodium transport</keyword>
<evidence type="ECO:0000256" key="16">
    <source>
        <dbReference type="ARBA" id="ARBA00023201"/>
    </source>
</evidence>
<evidence type="ECO:0000256" key="5">
    <source>
        <dbReference type="ARBA" id="ARBA00022538"/>
    </source>
</evidence>
<feature type="transmembrane region" description="Helical" evidence="18">
    <location>
        <begin position="27"/>
        <end position="49"/>
    </location>
</feature>
<evidence type="ECO:0000256" key="2">
    <source>
        <dbReference type="ARBA" id="ARBA00005876"/>
    </source>
</evidence>
<sequence>MNLLCFQNSAGENVITKKTLIRIGQLLIFYLIFYAILAALFAICMQGLMATIDDVEPKWTQGDSLIGENPGLGFRPLPAKTEDGALIWYNDKNKTTSEKWINLMDEFLKPYLQNTTGKNMIPCDYTRSPTDGQVCIVDTTLFSHCSPENNYGYNTPSPCVFLKLNRIWGWEPKYYTEATEDMPEQLVIAINGTNEEERQNIWISCEGEGPADKEHVQQFEYFPHQGFPGYYYPFRNVKNYLSPLIAVRILNPTPNVIVNIECRAWAKNIEYASGNLNREGSVHFELMVDSKASS</sequence>
<evidence type="ECO:0000256" key="12">
    <source>
        <dbReference type="ARBA" id="ARBA00023065"/>
    </source>
</evidence>
<dbReference type="Proteomes" id="UP001431783">
    <property type="component" value="Unassembled WGS sequence"/>
</dbReference>
<dbReference type="PANTHER" id="PTHR11523:SF31">
    <property type="entry name" value="AT04468P-RELATED"/>
    <property type="match status" value="1"/>
</dbReference>
<keyword evidence="20" id="KW-1185">Reference proteome</keyword>
<dbReference type="GO" id="GO:0005890">
    <property type="term" value="C:sodium:potassium-exchanging ATPase complex"/>
    <property type="evidence" value="ECO:0007669"/>
    <property type="project" value="InterPro"/>
</dbReference>
<evidence type="ECO:0000256" key="8">
    <source>
        <dbReference type="ARBA" id="ARBA00022958"/>
    </source>
</evidence>
<evidence type="ECO:0000256" key="11">
    <source>
        <dbReference type="ARBA" id="ARBA00023053"/>
    </source>
</evidence>
<keyword evidence="6" id="KW-0740">Sodium/potassium transport</keyword>
<dbReference type="GO" id="GO:0006883">
    <property type="term" value="P:intracellular sodium ion homeostasis"/>
    <property type="evidence" value="ECO:0007669"/>
    <property type="project" value="TreeGrafter"/>
</dbReference>
<dbReference type="GO" id="GO:0030007">
    <property type="term" value="P:intracellular potassium ion homeostasis"/>
    <property type="evidence" value="ECO:0007669"/>
    <property type="project" value="TreeGrafter"/>
</dbReference>
<evidence type="ECO:0000256" key="17">
    <source>
        <dbReference type="ARBA" id="ARBA00025540"/>
    </source>
</evidence>
<dbReference type="Gene3D" id="2.60.40.1660">
    <property type="entry name" value="Na, k-atpase alpha subunit"/>
    <property type="match status" value="1"/>
</dbReference>
<dbReference type="InterPro" id="IPR000402">
    <property type="entry name" value="Na/K_ATPase_sub_beta"/>
</dbReference>
<accession>A0AAW1TMQ7</accession>
<evidence type="ECO:0000256" key="4">
    <source>
        <dbReference type="ARBA" id="ARBA00022475"/>
    </source>
</evidence>
<keyword evidence="15" id="KW-0325">Glycoprotein</keyword>
<dbReference type="GO" id="GO:0001671">
    <property type="term" value="F:ATPase activator activity"/>
    <property type="evidence" value="ECO:0007669"/>
    <property type="project" value="UniProtKB-ARBA"/>
</dbReference>
<keyword evidence="9" id="KW-0735">Signal-anchor</keyword>
<dbReference type="InterPro" id="IPR038702">
    <property type="entry name" value="Na/K_ATPase_sub_beta_sf"/>
</dbReference>
<keyword evidence="11" id="KW-0915">Sodium</keyword>
<dbReference type="AlphaFoldDB" id="A0AAW1TMQ7"/>
<keyword evidence="14" id="KW-1015">Disulfide bond</keyword>
<comment type="similarity">
    <text evidence="2">Belongs to the X(+)/potassium ATPases subunit beta family.</text>
</comment>
<protein>
    <submittedName>
        <fullName evidence="19">Uncharacterized protein</fullName>
    </submittedName>
</protein>
<keyword evidence="4" id="KW-1003">Cell membrane</keyword>
<keyword evidence="12" id="KW-0406">Ion transport</keyword>